<dbReference type="GeneID" id="29922482"/>
<reference evidence="2" key="1">
    <citation type="journal article" date="2014" name="Nat. Chem. Biol.">
        <title>Biosynthesis of polybrominated aromatic organic compounds by marine bacteria.</title>
        <authorList>
            <person name="Agarwal V."/>
            <person name="El Gamal A.A."/>
            <person name="Yamanaka K."/>
            <person name="Poth D."/>
            <person name="Kersten R.D."/>
            <person name="Schorn M."/>
            <person name="Allen E.E."/>
            <person name="Moore B.S."/>
        </authorList>
    </citation>
    <scope>NUCLEOTIDE SEQUENCE [LARGE SCALE GENOMIC DNA]</scope>
    <source>
        <strain evidence="2">2ta16</strain>
    </source>
</reference>
<dbReference type="EMBL" id="AUSV01000036">
    <property type="protein sequence ID" value="ESP93387.1"/>
    <property type="molecule type" value="Genomic_DNA"/>
</dbReference>
<dbReference type="AlphaFoldDB" id="V4JED6"/>
<evidence type="ECO:0000313" key="2">
    <source>
        <dbReference type="Proteomes" id="UP000017820"/>
    </source>
</evidence>
<name>V4JED6_PSEL2</name>
<dbReference type="PATRIC" id="fig|1353533.3.peg.2197"/>
<evidence type="ECO:0000313" key="1">
    <source>
        <dbReference type="EMBL" id="ESP93387.1"/>
    </source>
</evidence>
<organism evidence="1 2">
    <name type="scientific">Pseudoalteromonas luteoviolacea (strain 2ta16)</name>
    <dbReference type="NCBI Taxonomy" id="1353533"/>
    <lineage>
        <taxon>Bacteria</taxon>
        <taxon>Pseudomonadati</taxon>
        <taxon>Pseudomonadota</taxon>
        <taxon>Gammaproteobacteria</taxon>
        <taxon>Alteromonadales</taxon>
        <taxon>Pseudoalteromonadaceae</taxon>
        <taxon>Pseudoalteromonas</taxon>
    </lineage>
</organism>
<sequence length="198" mass="22261">MKLMSSFAISGVVIVGIWGAAMAQFPLMAATEHSDKPDVQVEAPNLTTKQSNPRPSTTEAVKGVRINTMSISGVQQKIAIKHIAKLWQTFENQQTLNKNLLRYPRKISVYYQNFSQDFQQAEVSIGYLSDIVRSANQSTTIPGAQYERILQKKAHSNAELADAWKKIDYRKNLQSVLEIHYLDASGHPVSSEFMVNYK</sequence>
<gene>
    <name evidence="1" type="ORF">PL2TA16_03240</name>
</gene>
<protein>
    <submittedName>
        <fullName evidence="1">Uncharacterized protein</fullName>
    </submittedName>
</protein>
<comment type="caution">
    <text evidence="1">The sequence shown here is derived from an EMBL/GenBank/DDBJ whole genome shotgun (WGS) entry which is preliminary data.</text>
</comment>
<dbReference type="Proteomes" id="UP000017820">
    <property type="component" value="Unassembled WGS sequence"/>
</dbReference>
<proteinExistence type="predicted"/>
<accession>V4JED6</accession>
<dbReference type="RefSeq" id="WP_023399118.1">
    <property type="nucleotide sequence ID" value="NZ_AUSV01000036.1"/>
</dbReference>